<reference evidence="2" key="1">
    <citation type="journal article" date="2012" name="BMC Genomics">
        <title>Genome sequence of the necrotrophic fungus Penicillium digitatum, the main postharvest pathogen of citrus.</title>
        <authorList>
            <person name="Marcet-Houben M."/>
            <person name="Ballester A.-R."/>
            <person name="de la Fuente B."/>
            <person name="Harries E."/>
            <person name="Marcos J.F."/>
            <person name="Gonzalez-Candelas L."/>
            <person name="Gabaldon T."/>
        </authorList>
    </citation>
    <scope>NUCLEOTIDE SEQUENCE [LARGE SCALE GENOMIC DNA]</scope>
    <source>
        <strain evidence="2">PHI26 / CECT 20796</strain>
    </source>
</reference>
<gene>
    <name evidence="1" type="ORF">PDIG_66380</name>
</gene>
<name>K9FHR9_PEND2</name>
<comment type="caution">
    <text evidence="1">The sequence shown here is derived from an EMBL/GenBank/DDBJ whole genome shotgun (WGS) entry which is preliminary data.</text>
</comment>
<keyword evidence="2" id="KW-1185">Reference proteome</keyword>
<dbReference type="InParanoid" id="K9FHR9"/>
<dbReference type="Proteomes" id="UP000009882">
    <property type="component" value="Unassembled WGS sequence"/>
</dbReference>
<dbReference type="AlphaFoldDB" id="K9FHR9"/>
<dbReference type="EMBL" id="AKCT01000249">
    <property type="protein sequence ID" value="EKV08774.1"/>
    <property type="molecule type" value="Genomic_DNA"/>
</dbReference>
<protein>
    <submittedName>
        <fullName evidence="1">Uncharacterized protein</fullName>
    </submittedName>
</protein>
<organism evidence="1 2">
    <name type="scientific">Penicillium digitatum (strain PHI26 / CECT 20796)</name>
    <name type="common">Green mold</name>
    <dbReference type="NCBI Taxonomy" id="1170229"/>
    <lineage>
        <taxon>Eukaryota</taxon>
        <taxon>Fungi</taxon>
        <taxon>Dikarya</taxon>
        <taxon>Ascomycota</taxon>
        <taxon>Pezizomycotina</taxon>
        <taxon>Eurotiomycetes</taxon>
        <taxon>Eurotiomycetidae</taxon>
        <taxon>Eurotiales</taxon>
        <taxon>Aspergillaceae</taxon>
        <taxon>Penicillium</taxon>
    </lineage>
</organism>
<sequence>MVRVTFEVVGFLVSQTNLKLRLAWIDTRSAERELSAQSMDSGPKRAYLPGLEWMWFGKARDGCGNKDIPGITQNDVLASGKYRLKDIRTRLQLHLSTTIPRQS</sequence>
<dbReference type="OrthoDB" id="10564781at2759"/>
<evidence type="ECO:0000313" key="2">
    <source>
        <dbReference type="Proteomes" id="UP000009882"/>
    </source>
</evidence>
<dbReference type="HOGENOM" id="CLU_2264624_0_0_1"/>
<evidence type="ECO:0000313" key="1">
    <source>
        <dbReference type="EMBL" id="EKV08774.1"/>
    </source>
</evidence>
<proteinExistence type="predicted"/>
<accession>K9FHR9</accession>